<dbReference type="Proteomes" id="UP000198541">
    <property type="component" value="Unassembled WGS sequence"/>
</dbReference>
<name>A0A1H0AL06_9ACTO</name>
<dbReference type="STRING" id="332524.SAMN04487766_11522"/>
<proteinExistence type="predicted"/>
<dbReference type="PROSITE" id="PS50043">
    <property type="entry name" value="HTH_LUXR_2"/>
    <property type="match status" value="1"/>
</dbReference>
<dbReference type="PRINTS" id="PR00038">
    <property type="entry name" value="HTHLUXR"/>
</dbReference>
<dbReference type="EMBL" id="FNIM01000002">
    <property type="protein sequence ID" value="SDN34115.1"/>
    <property type="molecule type" value="Genomic_DNA"/>
</dbReference>
<evidence type="ECO:0000259" key="6">
    <source>
        <dbReference type="PROSITE" id="PS50110"/>
    </source>
</evidence>
<feature type="domain" description="Response regulatory" evidence="6">
    <location>
        <begin position="3"/>
        <end position="125"/>
    </location>
</feature>
<dbReference type="SUPFAM" id="SSF46894">
    <property type="entry name" value="C-terminal effector domain of the bipartite response regulators"/>
    <property type="match status" value="1"/>
</dbReference>
<evidence type="ECO:0000256" key="1">
    <source>
        <dbReference type="ARBA" id="ARBA00022553"/>
    </source>
</evidence>
<evidence type="ECO:0000256" key="3">
    <source>
        <dbReference type="PROSITE-ProRule" id="PRU00169"/>
    </source>
</evidence>
<dbReference type="InterPro" id="IPR016032">
    <property type="entry name" value="Sig_transdc_resp-reg_C-effctor"/>
</dbReference>
<evidence type="ECO:0000256" key="2">
    <source>
        <dbReference type="ARBA" id="ARBA00023125"/>
    </source>
</evidence>
<dbReference type="PANTHER" id="PTHR43214">
    <property type="entry name" value="TWO-COMPONENT RESPONSE REGULATOR"/>
    <property type="match status" value="1"/>
</dbReference>
<dbReference type="CDD" id="cd17535">
    <property type="entry name" value="REC_NarL-like"/>
    <property type="match status" value="1"/>
</dbReference>
<dbReference type="InterPro" id="IPR001789">
    <property type="entry name" value="Sig_transdc_resp-reg_receiver"/>
</dbReference>
<dbReference type="SMART" id="SM00421">
    <property type="entry name" value="HTH_LUXR"/>
    <property type="match status" value="1"/>
</dbReference>
<protein>
    <submittedName>
        <fullName evidence="7">DNA-binding response regulator, NarL/FixJ family, contains REC and HTH domains</fullName>
    </submittedName>
</protein>
<sequence>MIHVGIVDDDALVRRTLTDLLTTEAIGDIQVDWAARDGQEALDILRSQTPEAQVQVLLLDVQMPRLDGIALAKILQRERPEIAMLVLTTFVADSVVDRALAAGVRGFIAKEDPVETLAATIRHVAAGNMVLSPSSSAIIAGRPGRSTPTTSAPPATAPHNTADALPPGVTLSPREIEVLALMAEAKTNKQIAHTLGVSDATVKTHVSALIAKLGVQDRVGAVVYALRAGLV</sequence>
<dbReference type="CDD" id="cd06170">
    <property type="entry name" value="LuxR_C_like"/>
    <property type="match status" value="1"/>
</dbReference>
<dbReference type="RefSeq" id="WP_092533486.1">
    <property type="nucleotide sequence ID" value="NZ_FNIM01000002.1"/>
</dbReference>
<dbReference type="InterPro" id="IPR000792">
    <property type="entry name" value="Tscrpt_reg_LuxR_C"/>
</dbReference>
<evidence type="ECO:0000256" key="4">
    <source>
        <dbReference type="SAM" id="MobiDB-lite"/>
    </source>
</evidence>
<dbReference type="InterPro" id="IPR011006">
    <property type="entry name" value="CheY-like_superfamily"/>
</dbReference>
<feature type="region of interest" description="Disordered" evidence="4">
    <location>
        <begin position="139"/>
        <end position="167"/>
    </location>
</feature>
<dbReference type="GO" id="GO:0006355">
    <property type="term" value="P:regulation of DNA-templated transcription"/>
    <property type="evidence" value="ECO:0007669"/>
    <property type="project" value="InterPro"/>
</dbReference>
<dbReference type="GO" id="GO:0003677">
    <property type="term" value="F:DNA binding"/>
    <property type="evidence" value="ECO:0007669"/>
    <property type="project" value="UniProtKB-KW"/>
</dbReference>
<organism evidence="7 8">
    <name type="scientific">Actinomyces ruminicola</name>
    <dbReference type="NCBI Taxonomy" id="332524"/>
    <lineage>
        <taxon>Bacteria</taxon>
        <taxon>Bacillati</taxon>
        <taxon>Actinomycetota</taxon>
        <taxon>Actinomycetes</taxon>
        <taxon>Actinomycetales</taxon>
        <taxon>Actinomycetaceae</taxon>
        <taxon>Actinomyces</taxon>
    </lineage>
</organism>
<reference evidence="8" key="1">
    <citation type="submission" date="2016-10" db="EMBL/GenBank/DDBJ databases">
        <authorList>
            <person name="Varghese N."/>
            <person name="Submissions S."/>
        </authorList>
    </citation>
    <scope>NUCLEOTIDE SEQUENCE [LARGE SCALE GENOMIC DNA]</scope>
    <source>
        <strain evidence="8">DSM 27982</strain>
    </source>
</reference>
<feature type="compositionally biased region" description="Low complexity" evidence="4">
    <location>
        <begin position="147"/>
        <end position="164"/>
    </location>
</feature>
<evidence type="ECO:0000313" key="7">
    <source>
        <dbReference type="EMBL" id="SDN34115.1"/>
    </source>
</evidence>
<dbReference type="GO" id="GO:0000160">
    <property type="term" value="P:phosphorelay signal transduction system"/>
    <property type="evidence" value="ECO:0007669"/>
    <property type="project" value="InterPro"/>
</dbReference>
<feature type="domain" description="HTH luxR-type" evidence="5">
    <location>
        <begin position="164"/>
        <end position="229"/>
    </location>
</feature>
<evidence type="ECO:0000259" key="5">
    <source>
        <dbReference type="PROSITE" id="PS50043"/>
    </source>
</evidence>
<dbReference type="InterPro" id="IPR058245">
    <property type="entry name" value="NreC/VraR/RcsB-like_REC"/>
</dbReference>
<keyword evidence="2 7" id="KW-0238">DNA-binding</keyword>
<dbReference type="Gene3D" id="3.40.50.2300">
    <property type="match status" value="1"/>
</dbReference>
<dbReference type="Pfam" id="PF00072">
    <property type="entry name" value="Response_reg"/>
    <property type="match status" value="1"/>
</dbReference>
<gene>
    <name evidence="7" type="ORF">SAMN05216355_1025</name>
</gene>
<dbReference type="SMART" id="SM00448">
    <property type="entry name" value="REC"/>
    <property type="match status" value="1"/>
</dbReference>
<dbReference type="SUPFAM" id="SSF52172">
    <property type="entry name" value="CheY-like"/>
    <property type="match status" value="1"/>
</dbReference>
<evidence type="ECO:0000313" key="8">
    <source>
        <dbReference type="Proteomes" id="UP000198541"/>
    </source>
</evidence>
<dbReference type="PANTHER" id="PTHR43214:SF42">
    <property type="entry name" value="TRANSCRIPTIONAL REGULATORY PROTEIN DESR"/>
    <property type="match status" value="1"/>
</dbReference>
<feature type="modified residue" description="4-aspartylphosphate" evidence="3">
    <location>
        <position position="60"/>
    </location>
</feature>
<dbReference type="AlphaFoldDB" id="A0A1H0AL06"/>
<keyword evidence="8" id="KW-1185">Reference proteome</keyword>
<dbReference type="Pfam" id="PF00196">
    <property type="entry name" value="GerE"/>
    <property type="match status" value="1"/>
</dbReference>
<accession>A0A1H0AL06</accession>
<keyword evidence="1 3" id="KW-0597">Phosphoprotein</keyword>
<dbReference type="InterPro" id="IPR039420">
    <property type="entry name" value="WalR-like"/>
</dbReference>
<dbReference type="PROSITE" id="PS50110">
    <property type="entry name" value="RESPONSE_REGULATORY"/>
    <property type="match status" value="1"/>
</dbReference>